<dbReference type="Proteomes" id="UP000190837">
    <property type="component" value="Unassembled WGS sequence"/>
</dbReference>
<dbReference type="InterPro" id="IPR035437">
    <property type="entry name" value="SNase_OB-fold_sf"/>
</dbReference>
<evidence type="ECO:0000259" key="6">
    <source>
        <dbReference type="PROSITE" id="PS50830"/>
    </source>
</evidence>
<feature type="compositionally biased region" description="Basic and acidic residues" evidence="4">
    <location>
        <begin position="153"/>
        <end position="168"/>
    </location>
</feature>
<dbReference type="SMART" id="SM00318">
    <property type="entry name" value="SNc"/>
    <property type="match status" value="1"/>
</dbReference>
<keyword evidence="3" id="KW-0378">Hydrolase</keyword>
<feature type="domain" description="TNase-like" evidence="6">
    <location>
        <begin position="20"/>
        <end position="144"/>
    </location>
</feature>
<dbReference type="SUPFAM" id="SSF50199">
    <property type="entry name" value="Staphylococcal nuclease"/>
    <property type="match status" value="1"/>
</dbReference>
<keyword evidence="2" id="KW-0255">Endonuclease</keyword>
<feature type="region of interest" description="Disordered" evidence="4">
    <location>
        <begin position="153"/>
        <end position="180"/>
    </location>
</feature>
<evidence type="ECO:0000256" key="5">
    <source>
        <dbReference type="SAM" id="SignalP"/>
    </source>
</evidence>
<dbReference type="PANTHER" id="PTHR12302">
    <property type="entry name" value="EBNA2 BINDING PROTEIN P100"/>
    <property type="match status" value="1"/>
</dbReference>
<keyword evidence="5" id="KW-0732">Signal</keyword>
<proteinExistence type="predicted"/>
<dbReference type="EMBL" id="FKLO01000080">
    <property type="protein sequence ID" value="SAM71682.1"/>
    <property type="molecule type" value="Genomic_DNA"/>
</dbReference>
<evidence type="ECO:0000256" key="3">
    <source>
        <dbReference type="ARBA" id="ARBA00022801"/>
    </source>
</evidence>
<accession>A0A1C3H6Z1</accession>
<dbReference type="PANTHER" id="PTHR12302:SF3">
    <property type="entry name" value="SERINE_THREONINE-PROTEIN KINASE 31"/>
    <property type="match status" value="1"/>
</dbReference>
<dbReference type="GO" id="GO:0016787">
    <property type="term" value="F:hydrolase activity"/>
    <property type="evidence" value="ECO:0007669"/>
    <property type="project" value="UniProtKB-KW"/>
</dbReference>
<evidence type="ECO:0000313" key="7">
    <source>
        <dbReference type="EMBL" id="SAM71682.1"/>
    </source>
</evidence>
<evidence type="ECO:0000256" key="4">
    <source>
        <dbReference type="SAM" id="MobiDB-lite"/>
    </source>
</evidence>
<dbReference type="Gene3D" id="2.40.50.90">
    <property type="match status" value="1"/>
</dbReference>
<dbReference type="Pfam" id="PF00565">
    <property type="entry name" value="SNase"/>
    <property type="match status" value="1"/>
</dbReference>
<name>A0A1C3H6Z1_9GAMM</name>
<dbReference type="GO" id="GO:0004519">
    <property type="term" value="F:endonuclease activity"/>
    <property type="evidence" value="ECO:0007669"/>
    <property type="project" value="UniProtKB-KW"/>
</dbReference>
<evidence type="ECO:0000313" key="8">
    <source>
        <dbReference type="Proteomes" id="UP000190837"/>
    </source>
</evidence>
<reference evidence="8" key="1">
    <citation type="submission" date="2016-04" db="EMBL/GenBank/DDBJ databases">
        <authorList>
            <person name="Tagini F."/>
        </authorList>
    </citation>
    <scope>NUCLEOTIDE SEQUENCE [LARGE SCALE GENOMIC DNA]</scope>
    <source>
        <strain evidence="8">CHUV0807</strain>
    </source>
</reference>
<evidence type="ECO:0000256" key="1">
    <source>
        <dbReference type="ARBA" id="ARBA00022722"/>
    </source>
</evidence>
<gene>
    <name evidence="7" type="ORF">CHUV0807_2361</name>
</gene>
<feature type="chain" id="PRO_5008674945" evidence="5">
    <location>
        <begin position="20"/>
        <end position="180"/>
    </location>
</feature>
<dbReference type="PROSITE" id="PS50830">
    <property type="entry name" value="TNASE_3"/>
    <property type="match status" value="1"/>
</dbReference>
<dbReference type="InterPro" id="IPR016071">
    <property type="entry name" value="Staphylococal_nuclease_OB-fold"/>
</dbReference>
<dbReference type="GO" id="GO:0005737">
    <property type="term" value="C:cytoplasm"/>
    <property type="evidence" value="ECO:0007669"/>
    <property type="project" value="TreeGrafter"/>
</dbReference>
<keyword evidence="1" id="KW-0540">Nuclease</keyword>
<feature type="signal peptide" evidence="5">
    <location>
        <begin position="1"/>
        <end position="19"/>
    </location>
</feature>
<dbReference type="AlphaFoldDB" id="A0A1C3H6Z1"/>
<evidence type="ECO:0000256" key="2">
    <source>
        <dbReference type="ARBA" id="ARBA00022759"/>
    </source>
</evidence>
<protein>
    <submittedName>
        <fullName evidence="7">Putative nuclease</fullName>
    </submittedName>
</protein>
<sequence length="180" mass="20673">MAKRFALLTLLLLAGAAIAETYTGKAIYISDGDTFSVLIDEAESKTVYKIRRRHIDAPERKQPWGKKATEALKKLIDGRMITATCYGQHWERHICDVVRDDGLDVQREMVAQGAAWVSYKYNTRDDLWAVQRDAKDARRGLWTLPPEERIDPARWREIQRNKDNKKADVPPGENATNPHR</sequence>
<organism evidence="7 8">
    <name type="scientific">Cardiobacterium hominis</name>
    <dbReference type="NCBI Taxonomy" id="2718"/>
    <lineage>
        <taxon>Bacteria</taxon>
        <taxon>Pseudomonadati</taxon>
        <taxon>Pseudomonadota</taxon>
        <taxon>Gammaproteobacteria</taxon>
        <taxon>Cardiobacteriales</taxon>
        <taxon>Cardiobacteriaceae</taxon>
        <taxon>Cardiobacterium</taxon>
    </lineage>
</organism>